<dbReference type="GO" id="GO:0006261">
    <property type="term" value="P:DNA-templated DNA replication"/>
    <property type="evidence" value="ECO:0007669"/>
    <property type="project" value="TreeGrafter"/>
</dbReference>
<dbReference type="PANTHER" id="PTHR11669">
    <property type="entry name" value="REPLICATION FACTOR C / DNA POLYMERASE III GAMMA-TAU SUBUNIT"/>
    <property type="match status" value="1"/>
</dbReference>
<evidence type="ECO:0000313" key="1">
    <source>
        <dbReference type="EMBL" id="MBB4072079.1"/>
    </source>
</evidence>
<evidence type="ECO:0000313" key="2">
    <source>
        <dbReference type="Proteomes" id="UP000571183"/>
    </source>
</evidence>
<keyword evidence="2" id="KW-1185">Reference proteome</keyword>
<dbReference type="AlphaFoldDB" id="A0A840DRE2"/>
<dbReference type="GO" id="GO:0003887">
    <property type="term" value="F:DNA-directed DNA polymerase activity"/>
    <property type="evidence" value="ECO:0007669"/>
    <property type="project" value="UniProtKB-EC"/>
</dbReference>
<name>A0A840DRE2_9MICO</name>
<dbReference type="SUPFAM" id="SSF48019">
    <property type="entry name" value="post-AAA+ oligomerization domain-like"/>
    <property type="match status" value="1"/>
</dbReference>
<sequence>MGFWSEIVGQRAAVETLTTALRAERAAQLAHAWLLIGPPGSGRFNLALRFAAALVAAPTASAAELEETYQQVLLGTHPDVKLVRTQTNELGVAQMREAVANAYFAPAVSPRRVIVIEDADRMNSQAANATLKALEEPPESTVWLLCSPSEADLLPTIRSRTRVLRLTTPDVAVVAELLQQRDGVAAELALQAAKLAQGHIGMARQLATNADALQRRLDTVAAVLTITNLAAAMQAATKLHQAAQQDAEEQVAEQLEQERTALYHSLGLQPGEKIPRDYSRAFKELEESSKRRLTRATIDGVDRVLLDLLTVCRDILALQLHRDTAGPELINEAHAQQLKQLSAAVSTQKICAFATELETARGRLGRNIQPALVLEAALVSLITIPN</sequence>
<keyword evidence="1" id="KW-0548">Nucleotidyltransferase</keyword>
<dbReference type="EMBL" id="JACIFD010000014">
    <property type="protein sequence ID" value="MBB4072079.1"/>
    <property type="molecule type" value="Genomic_DNA"/>
</dbReference>
<dbReference type="Gene3D" id="3.40.50.300">
    <property type="entry name" value="P-loop containing nucleotide triphosphate hydrolases"/>
    <property type="match status" value="1"/>
</dbReference>
<dbReference type="PANTHER" id="PTHR11669:SF8">
    <property type="entry name" value="DNA POLYMERASE III SUBUNIT DELTA"/>
    <property type="match status" value="1"/>
</dbReference>
<dbReference type="InterPro" id="IPR008921">
    <property type="entry name" value="DNA_pol3_clamp-load_cplx_C"/>
</dbReference>
<accession>A0A840DRE2</accession>
<protein>
    <submittedName>
        <fullName evidence="1">DNA polymerase-3 subunit delta</fullName>
        <ecNumber evidence="1">2.7.7.7</ecNumber>
    </submittedName>
</protein>
<dbReference type="Proteomes" id="UP000571183">
    <property type="component" value="Unassembled WGS sequence"/>
</dbReference>
<dbReference type="InterPro" id="IPR050238">
    <property type="entry name" value="DNA_Rep/Repair_Clamp_Loader"/>
</dbReference>
<dbReference type="SUPFAM" id="SSF52540">
    <property type="entry name" value="P-loop containing nucleoside triphosphate hydrolases"/>
    <property type="match status" value="1"/>
</dbReference>
<dbReference type="RefSeq" id="WP_183304998.1">
    <property type="nucleotide sequence ID" value="NZ_JACIFD010000014.1"/>
</dbReference>
<gene>
    <name evidence="1" type="ORF">F5897_001402</name>
</gene>
<dbReference type="EC" id="2.7.7.7" evidence="1"/>
<dbReference type="NCBIfam" id="NF005926">
    <property type="entry name" value="PRK07940.1"/>
    <property type="match status" value="1"/>
</dbReference>
<dbReference type="Pfam" id="PF13177">
    <property type="entry name" value="DNA_pol3_delta2"/>
    <property type="match status" value="1"/>
</dbReference>
<keyword evidence="1" id="KW-0808">Transferase</keyword>
<comment type="caution">
    <text evidence="1">The sequence shown here is derived from an EMBL/GenBank/DDBJ whole genome shotgun (WGS) entry which is preliminary data.</text>
</comment>
<dbReference type="GO" id="GO:0003677">
    <property type="term" value="F:DNA binding"/>
    <property type="evidence" value="ECO:0007669"/>
    <property type="project" value="InterPro"/>
</dbReference>
<organism evidence="1 2">
    <name type="scientific">Canibacter oris</name>
    <dbReference type="NCBI Taxonomy" id="1365628"/>
    <lineage>
        <taxon>Bacteria</taxon>
        <taxon>Bacillati</taxon>
        <taxon>Actinomycetota</taxon>
        <taxon>Actinomycetes</taxon>
        <taxon>Micrococcales</taxon>
        <taxon>Microbacteriaceae</taxon>
        <taxon>Canibacter</taxon>
    </lineage>
</organism>
<reference evidence="1" key="1">
    <citation type="submission" date="2020-08" db="EMBL/GenBank/DDBJ databases">
        <title>Sequencing the genomes of 1000 actinobacteria strains.</title>
        <authorList>
            <person name="Klenk H.-P."/>
        </authorList>
    </citation>
    <scope>NUCLEOTIDE SEQUENCE [LARGE SCALE GENOMIC DNA]</scope>
    <source>
        <strain evidence="1">DSM 27064</strain>
    </source>
</reference>
<proteinExistence type="predicted"/>
<dbReference type="InterPro" id="IPR027417">
    <property type="entry name" value="P-loop_NTPase"/>
</dbReference>